<keyword evidence="1" id="KW-1133">Transmembrane helix</keyword>
<dbReference type="InterPro" id="IPR016024">
    <property type="entry name" value="ARM-type_fold"/>
</dbReference>
<organism evidence="2">
    <name type="scientific">Spironucleus salmonicida</name>
    <dbReference type="NCBI Taxonomy" id="348837"/>
    <lineage>
        <taxon>Eukaryota</taxon>
        <taxon>Metamonada</taxon>
        <taxon>Diplomonadida</taxon>
        <taxon>Hexamitidae</taxon>
        <taxon>Hexamitinae</taxon>
        <taxon>Spironucleus</taxon>
    </lineage>
</organism>
<dbReference type="SUPFAM" id="SSF48371">
    <property type="entry name" value="ARM repeat"/>
    <property type="match status" value="1"/>
</dbReference>
<proteinExistence type="predicted"/>
<dbReference type="AlphaFoldDB" id="V6LTG3"/>
<name>V6LTG3_9EUKA</name>
<feature type="transmembrane region" description="Helical" evidence="1">
    <location>
        <begin position="55"/>
        <end position="76"/>
    </location>
</feature>
<gene>
    <name evidence="2" type="ORF">SS50377_16148</name>
</gene>
<reference evidence="2" key="1">
    <citation type="journal article" date="2014" name="PLoS Genet.">
        <title>The Genome of Spironucleus salmonicida Highlights a Fish Pathogen Adapted to Fluctuating Environments.</title>
        <authorList>
            <person name="Xu F."/>
            <person name="Jerlstrom-Hultqvist J."/>
            <person name="Einarsson E."/>
            <person name="Astvaldsson A."/>
            <person name="Svard S.G."/>
            <person name="Andersson J.O."/>
        </authorList>
    </citation>
    <scope>NUCLEOTIDE SEQUENCE</scope>
</reference>
<keyword evidence="1" id="KW-0812">Transmembrane</keyword>
<evidence type="ECO:0000256" key="1">
    <source>
        <dbReference type="SAM" id="Phobius"/>
    </source>
</evidence>
<sequence>MILGDPKQSMEQQRLELLRLLLALFDHKQPKISTKQYEQIFFAVIKILSSKNQQLLYVALQIISIITPIVPSAFFATRSLTTIYDKFVAIKPATLRLLGKVANSASIGDVQRLIKVSMASKNERLMTSAIIVAKQNNIIIDVDISKIFGPAGVIIGQMKSIDKLISISNLNYYCQFSVLQRSCEIIDERKRLIVILNMLPISAKDIYQEKYFVYAECLKQINQISFQTVKIQLQQVCQSFIMLFQHCRVDNQRVVVLREFSYFYALLPQQSEVFTISQHIIRTASTSANHIISVLALTSLIQVSPQIQDTIKLLSLLQFTTGYIKEKALLSLNMLSEKESTASIAVNISKLMIKSHDSSITNSGFKMIISMIQYANMFDQIVEILLEDIDLCSDQDINRQICEILGQTKTDQLKIASILLQRCLLGDQNLKQAAYQGLLFLFERSQPTDQFYSSVLKALNQVQIQSDLNDFITPSNTIEKFSVQDILYFQDDIISGNYDIVFGSIQFDIQDEKPTQQSKNLSTIENMIENNYSEIFTRGIFEPAASQTLDVSVQLCKVFLVIEQKQILKLLYKVVPDEGIICNNQQITIGKFQSRINQHMLHEINITYQTIDEIANFTNCKLKYDDADEDTEVIKLYDISITNYDLFQQIEVIEYQDKFEQLKDTTEEVVLHLEDIQDVYTAIENIPSFCGLMIIEVVYQTYKKAQFYMTGVLKNVGFIVCKVDIKLAKVGIKAKIHAVGPATQALYEMLE</sequence>
<accession>V6LTG3</accession>
<protein>
    <submittedName>
        <fullName evidence="2">Coatomer gamma subunit</fullName>
    </submittedName>
</protein>
<dbReference type="EMBL" id="KI546129">
    <property type="protein sequence ID" value="EST44079.1"/>
    <property type="molecule type" value="Genomic_DNA"/>
</dbReference>
<dbReference type="VEuPathDB" id="GiardiaDB:SS50377_23242"/>
<keyword evidence="1" id="KW-0472">Membrane</keyword>
<evidence type="ECO:0000313" key="2">
    <source>
        <dbReference type="EMBL" id="EST44079.1"/>
    </source>
</evidence>